<dbReference type="Gene3D" id="3.30.420.10">
    <property type="entry name" value="Ribonuclease H-like superfamily/Ribonuclease H"/>
    <property type="match status" value="1"/>
</dbReference>
<name>A0A914CUT2_9BILA</name>
<proteinExistence type="predicted"/>
<organism evidence="1 2">
    <name type="scientific">Acrobeloides nanus</name>
    <dbReference type="NCBI Taxonomy" id="290746"/>
    <lineage>
        <taxon>Eukaryota</taxon>
        <taxon>Metazoa</taxon>
        <taxon>Ecdysozoa</taxon>
        <taxon>Nematoda</taxon>
        <taxon>Chromadorea</taxon>
        <taxon>Rhabditida</taxon>
        <taxon>Tylenchina</taxon>
        <taxon>Cephalobomorpha</taxon>
        <taxon>Cephaloboidea</taxon>
        <taxon>Cephalobidae</taxon>
        <taxon>Acrobeloides</taxon>
    </lineage>
</organism>
<evidence type="ECO:0000313" key="2">
    <source>
        <dbReference type="WBParaSite" id="ACRNAN_scaffold1454.g6515.t1"/>
    </source>
</evidence>
<dbReference type="GO" id="GO:0003676">
    <property type="term" value="F:nucleic acid binding"/>
    <property type="evidence" value="ECO:0007669"/>
    <property type="project" value="InterPro"/>
</dbReference>
<dbReference type="AlphaFoldDB" id="A0A914CUT2"/>
<dbReference type="PANTHER" id="PTHR47326">
    <property type="entry name" value="TRANSPOSABLE ELEMENT TC3 TRANSPOSASE-LIKE PROTEIN"/>
    <property type="match status" value="1"/>
</dbReference>
<accession>A0A914CUT2</accession>
<keyword evidence="1" id="KW-1185">Reference proteome</keyword>
<reference evidence="2" key="1">
    <citation type="submission" date="2022-11" db="UniProtKB">
        <authorList>
            <consortium name="WormBaseParasite"/>
        </authorList>
    </citation>
    <scope>IDENTIFICATION</scope>
</reference>
<dbReference type="PANTHER" id="PTHR47326:SF1">
    <property type="entry name" value="HTH PSQ-TYPE DOMAIN-CONTAINING PROTEIN"/>
    <property type="match status" value="1"/>
</dbReference>
<protein>
    <submittedName>
        <fullName evidence="2">Tc1-like transposase DDE domain-containing protein</fullName>
    </submittedName>
</protein>
<dbReference type="WBParaSite" id="ACRNAN_scaffold1454.g6515.t1">
    <property type="protein sequence ID" value="ACRNAN_scaffold1454.g6515.t1"/>
    <property type="gene ID" value="ACRNAN_scaffold1454.g6515"/>
</dbReference>
<sequence>MWFTGEAKFYTSGRVECNNLVYTSNHKHDESFSLPHKVIKKYEPSTDPYVTVWAAMNEEIYIGPYFVDGEMTSEAYKQILEKFVHQLRPLTSSIDHPIFIHEDSKVHANTDVAIFLEKEFPHHWIGSGSTYAKWPHHSSDLSPINFFLWGYIKSRVHKVPINSGNLEELKHRIHIAFKNITRDLLEEGVEEYKTRLERVKHTHGNLVDATVYGEVVDYDQLRTWGLYAWPYL</sequence>
<evidence type="ECO:0000313" key="1">
    <source>
        <dbReference type="Proteomes" id="UP000887540"/>
    </source>
</evidence>
<dbReference type="Proteomes" id="UP000887540">
    <property type="component" value="Unplaced"/>
</dbReference>
<dbReference type="InterPro" id="IPR036397">
    <property type="entry name" value="RNaseH_sf"/>
</dbReference>